<reference evidence="9 10" key="1">
    <citation type="submission" date="2009-01" db="EMBL/GenBank/DDBJ databases">
        <authorList>
            <person name="Qin X."/>
            <person name="Bachman B."/>
            <person name="Battles P."/>
            <person name="Bell A."/>
            <person name="Bess C."/>
            <person name="Bickham C."/>
            <person name="Chaboub L."/>
            <person name="Chen D."/>
            <person name="Coyle M."/>
            <person name="Deiros D.R."/>
            <person name="Dinh H."/>
            <person name="Forbes L."/>
            <person name="Fowler G."/>
            <person name="Francisco L."/>
            <person name="Fu Q."/>
            <person name="Gubbala S."/>
            <person name="Hale W."/>
            <person name="Han Y."/>
            <person name="Hemphill L."/>
            <person name="Highlander S.K."/>
            <person name="Hirani K."/>
            <person name="Hogues M."/>
            <person name="Jackson L."/>
            <person name="Jakkamsetti A."/>
            <person name="Javaid M."/>
            <person name="Jiang H."/>
            <person name="Korchina V."/>
            <person name="Kovar C."/>
            <person name="Lara F."/>
            <person name="Lee S."/>
            <person name="Mata R."/>
            <person name="Mathew T."/>
            <person name="Moen C."/>
            <person name="Morales K."/>
            <person name="Munidasa M."/>
            <person name="Nazareth L."/>
            <person name="Ngo R."/>
            <person name="Nguyen L."/>
            <person name="Okwuonu G."/>
            <person name="Ongeri F."/>
            <person name="Patil S."/>
            <person name="Petrosino J."/>
            <person name="Pham C."/>
            <person name="Pham P."/>
            <person name="Pu L.-L."/>
            <person name="Puazo M."/>
            <person name="Raj R."/>
            <person name="Reid J."/>
            <person name="Rouhana J."/>
            <person name="Saada N."/>
            <person name="Shang Y."/>
            <person name="Simmons D."/>
            <person name="Thornton R."/>
            <person name="Warren J."/>
            <person name="Weissenberger G."/>
            <person name="Zhang J."/>
            <person name="Zhang L."/>
            <person name="Zhou C."/>
            <person name="Zhu D."/>
            <person name="Muzny D."/>
            <person name="Worley K."/>
            <person name="Gibbs R."/>
        </authorList>
    </citation>
    <scope>NUCLEOTIDE SEQUENCE [LARGE SCALE GENOMIC DNA]</scope>
    <source>
        <strain evidence="9 10">DSM 15434</strain>
    </source>
</reference>
<evidence type="ECO:0000256" key="3">
    <source>
        <dbReference type="ARBA" id="ARBA00022679"/>
    </source>
</evidence>
<evidence type="ECO:0000313" key="10">
    <source>
        <dbReference type="Proteomes" id="UP000004778"/>
    </source>
</evidence>
<accession>C0W5F1</accession>
<dbReference type="Gene3D" id="3.40.50.150">
    <property type="entry name" value="Vaccinia Virus protein VP39"/>
    <property type="match status" value="1"/>
</dbReference>
<keyword evidence="10" id="KW-1185">Reference proteome</keyword>
<gene>
    <name evidence="9" type="ORF">HMPREF0058_1095</name>
</gene>
<dbReference type="eggNOG" id="COG0286">
    <property type="taxonomic scope" value="Bacteria"/>
</dbReference>
<dbReference type="GO" id="GO:0032259">
    <property type="term" value="P:methylation"/>
    <property type="evidence" value="ECO:0007669"/>
    <property type="project" value="UniProtKB-KW"/>
</dbReference>
<feature type="domain" description="DNA methylase adenine-specific" evidence="7">
    <location>
        <begin position="160"/>
        <end position="467"/>
    </location>
</feature>
<dbReference type="GO" id="GO:0008170">
    <property type="term" value="F:N-methyltransferase activity"/>
    <property type="evidence" value="ECO:0007669"/>
    <property type="project" value="InterPro"/>
</dbReference>
<organism evidence="9 10">
    <name type="scientific">Actinomyces urogenitalis DSM 15434</name>
    <dbReference type="NCBI Taxonomy" id="525246"/>
    <lineage>
        <taxon>Bacteria</taxon>
        <taxon>Bacillati</taxon>
        <taxon>Actinomycetota</taxon>
        <taxon>Actinomycetes</taxon>
        <taxon>Actinomycetales</taxon>
        <taxon>Actinomycetaceae</taxon>
        <taxon>Actinomyces</taxon>
    </lineage>
</organism>
<evidence type="ECO:0000259" key="8">
    <source>
        <dbReference type="Pfam" id="PF12161"/>
    </source>
</evidence>
<dbReference type="GO" id="GO:0009307">
    <property type="term" value="P:DNA restriction-modification system"/>
    <property type="evidence" value="ECO:0007669"/>
    <property type="project" value="UniProtKB-KW"/>
</dbReference>
<keyword evidence="3" id="KW-0808">Transferase</keyword>
<dbReference type="Proteomes" id="UP000004778">
    <property type="component" value="Unassembled WGS sequence"/>
</dbReference>
<dbReference type="Pfam" id="PF12161">
    <property type="entry name" value="HsdM_N"/>
    <property type="match status" value="1"/>
</dbReference>
<dbReference type="PROSITE" id="PS00092">
    <property type="entry name" value="N6_MTASE"/>
    <property type="match status" value="1"/>
</dbReference>
<dbReference type="PRINTS" id="PR00507">
    <property type="entry name" value="N12N6MTFRASE"/>
</dbReference>
<keyword evidence="5" id="KW-0680">Restriction system</keyword>
<keyword evidence="2 9" id="KW-0489">Methyltransferase</keyword>
<dbReference type="PANTHER" id="PTHR42933:SF3">
    <property type="entry name" value="TYPE I RESTRICTION ENZYME MJAVIII METHYLASE SUBUNIT"/>
    <property type="match status" value="1"/>
</dbReference>
<evidence type="ECO:0000256" key="1">
    <source>
        <dbReference type="ARBA" id="ARBA00011900"/>
    </source>
</evidence>
<dbReference type="HOGENOM" id="CLU_012122_0_0_11"/>
<dbReference type="InterPro" id="IPR002052">
    <property type="entry name" value="DNA_methylase_N6_adenine_CS"/>
</dbReference>
<dbReference type="GO" id="GO:0003677">
    <property type="term" value="F:DNA binding"/>
    <property type="evidence" value="ECO:0007669"/>
    <property type="project" value="InterPro"/>
</dbReference>
<dbReference type="InterPro" id="IPR003356">
    <property type="entry name" value="DNA_methylase_A-5"/>
</dbReference>
<proteinExistence type="predicted"/>
<dbReference type="InterPro" id="IPR051537">
    <property type="entry name" value="DNA_Adenine_Mtase"/>
</dbReference>
<dbReference type="GO" id="GO:0009007">
    <property type="term" value="F:site-specific DNA-methyltransferase (adenine-specific) activity"/>
    <property type="evidence" value="ECO:0007669"/>
    <property type="project" value="UniProtKB-EC"/>
</dbReference>
<dbReference type="STRING" id="103621.GCA_001067145_01389"/>
<evidence type="ECO:0000256" key="4">
    <source>
        <dbReference type="ARBA" id="ARBA00022691"/>
    </source>
</evidence>
<evidence type="ECO:0000259" key="7">
    <source>
        <dbReference type="Pfam" id="PF02384"/>
    </source>
</evidence>
<dbReference type="AlphaFoldDB" id="C0W5F1"/>
<evidence type="ECO:0000313" key="9">
    <source>
        <dbReference type="EMBL" id="EEH66051.1"/>
    </source>
</evidence>
<dbReference type="EC" id="2.1.1.72" evidence="1"/>
<evidence type="ECO:0000256" key="5">
    <source>
        <dbReference type="ARBA" id="ARBA00022747"/>
    </source>
</evidence>
<feature type="domain" description="N6 adenine-specific DNA methyltransferase N-terminal" evidence="8">
    <location>
        <begin position="16"/>
        <end position="146"/>
    </location>
</feature>
<dbReference type="InterPro" id="IPR029063">
    <property type="entry name" value="SAM-dependent_MTases_sf"/>
</dbReference>
<dbReference type="EMBL" id="ACFH01000077">
    <property type="protein sequence ID" value="EEH66051.1"/>
    <property type="molecule type" value="Genomic_DNA"/>
</dbReference>
<evidence type="ECO:0000256" key="6">
    <source>
        <dbReference type="ARBA" id="ARBA00047942"/>
    </source>
</evidence>
<comment type="catalytic activity">
    <reaction evidence="6">
        <text>a 2'-deoxyadenosine in DNA + S-adenosyl-L-methionine = an N(6)-methyl-2'-deoxyadenosine in DNA + S-adenosyl-L-homocysteine + H(+)</text>
        <dbReference type="Rhea" id="RHEA:15197"/>
        <dbReference type="Rhea" id="RHEA-COMP:12418"/>
        <dbReference type="Rhea" id="RHEA-COMP:12419"/>
        <dbReference type="ChEBI" id="CHEBI:15378"/>
        <dbReference type="ChEBI" id="CHEBI:57856"/>
        <dbReference type="ChEBI" id="CHEBI:59789"/>
        <dbReference type="ChEBI" id="CHEBI:90615"/>
        <dbReference type="ChEBI" id="CHEBI:90616"/>
        <dbReference type="EC" id="2.1.1.72"/>
    </reaction>
</comment>
<sequence length="687" mass="77692">MELTRMSTEKTTNYVSFIWKIANLLRGDYKEHEYGDVILPFTVLTRLDSVLVDTKTDVLAIRDQKGVPAEVKRIQYARATGYPFWNASRFTLHTLKNDPDNLEGNLRSYVEGFSRNARDVLKSYDFYTVIDRLDRSDLLYQIVDAFTDPAVDFSPAAVSNEDMGSIFEELIRRFNELSNETAGEHFTPREVIQLMVEVLFGPDMNAICEPGFMASLYDPGVGTGGMLSAAIERAHELNEGARIEVYGQELNPQTYAVAKSDILIKGDDAERIYFGNSLTADRTAGRTFNYMLCNPPFGVEWKKYADPIKDEAEKRGWKGRFGAGLPRISDGSFLFLQHMISKMKPYDPADIQNAPGTRIGIVFNGSPLFTGSAGQGESNIRRWILENDWLEAIIALPDQMFYNTGILTYVWVLSNRKASIRKNKVQLIDATGLFARMRKPLGEKRKYLTEDNIAQIARIYGDFTEDEHSKIFDTCEFGFHEVTVERPLRLNFTATPERIERLWEQTPFKNLATSKKRSEPARSQEIKDGKKTQQAIIDTLETLDGQQVWKNRDEFTAVLKSAFKGAGLAVRAPLLKAIVTALGETDPTADICRDAKGNPEPDPALRDTEQIPLAEDIDAYIQREVIPYAADAYVDPDKTKIGYEIPFTRYFYQYEELGNPTQTLAEIQTLGAEIQASIAKLFNEQVN</sequence>
<evidence type="ECO:0000256" key="2">
    <source>
        <dbReference type="ARBA" id="ARBA00022603"/>
    </source>
</evidence>
<dbReference type="Pfam" id="PF02384">
    <property type="entry name" value="N6_Mtase"/>
    <property type="match status" value="1"/>
</dbReference>
<dbReference type="SUPFAM" id="SSF53335">
    <property type="entry name" value="S-adenosyl-L-methionine-dependent methyltransferases"/>
    <property type="match status" value="1"/>
</dbReference>
<keyword evidence="4" id="KW-0949">S-adenosyl-L-methionine</keyword>
<dbReference type="PANTHER" id="PTHR42933">
    <property type="entry name" value="SLR6095 PROTEIN"/>
    <property type="match status" value="1"/>
</dbReference>
<name>C0W5F1_9ACTO</name>
<dbReference type="InterPro" id="IPR022749">
    <property type="entry name" value="D12N6_MeTrfase_N"/>
</dbReference>
<dbReference type="REBASE" id="29489">
    <property type="entry name" value="M.Aur15434ORF1095P"/>
</dbReference>
<comment type="caution">
    <text evidence="9">The sequence shown here is derived from an EMBL/GenBank/DDBJ whole genome shotgun (WGS) entry which is preliminary data.</text>
</comment>
<protein>
    <recommendedName>
        <fullName evidence="1">site-specific DNA-methyltransferase (adenine-specific)</fullName>
        <ecNumber evidence="1">2.1.1.72</ecNumber>
    </recommendedName>
</protein>